<keyword evidence="3" id="KW-1185">Reference proteome</keyword>
<keyword evidence="1" id="KW-1133">Transmembrane helix</keyword>
<evidence type="ECO:0000256" key="1">
    <source>
        <dbReference type="SAM" id="Phobius"/>
    </source>
</evidence>
<feature type="transmembrane region" description="Helical" evidence="1">
    <location>
        <begin position="7"/>
        <end position="27"/>
    </location>
</feature>
<accession>A0ABS7KUU6</accession>
<organism evidence="2 3">
    <name type="scientific">Clostridium sardiniense</name>
    <name type="common">Clostridium absonum</name>
    <dbReference type="NCBI Taxonomy" id="29369"/>
    <lineage>
        <taxon>Bacteria</taxon>
        <taxon>Bacillati</taxon>
        <taxon>Bacillota</taxon>
        <taxon>Clostridia</taxon>
        <taxon>Eubacteriales</taxon>
        <taxon>Clostridiaceae</taxon>
        <taxon>Clostridium</taxon>
    </lineage>
</organism>
<evidence type="ECO:0000313" key="3">
    <source>
        <dbReference type="Proteomes" id="UP001299068"/>
    </source>
</evidence>
<dbReference type="RefSeq" id="WP_221859360.1">
    <property type="nucleotide sequence ID" value="NZ_JAIKTU010000003.1"/>
</dbReference>
<feature type="transmembrane region" description="Helical" evidence="1">
    <location>
        <begin position="33"/>
        <end position="50"/>
    </location>
</feature>
<keyword evidence="1" id="KW-0472">Membrane</keyword>
<reference evidence="2 3" key="1">
    <citation type="journal article" date="2021" name="Cell Host Microbe">
        <title>in vivo commensal control of Clostridioides difficile virulence.</title>
        <authorList>
            <person name="Girinathan B.P."/>
            <person name="Dibenedetto N."/>
            <person name="Worley J.N."/>
            <person name="Peltier J."/>
            <person name="Arrieta-Ortiz M.L."/>
            <person name="Rupa Christinal Immanuel S."/>
            <person name="Lavin R."/>
            <person name="Delaney M.L."/>
            <person name="Cummins C."/>
            <person name="Hoffmann M."/>
            <person name="Luo Y."/>
            <person name="Gonzalez-Escalona N."/>
            <person name="Allard M."/>
            <person name="Onderdonk A.B."/>
            <person name="Gerber G.K."/>
            <person name="Sonenshein A.L."/>
            <person name="Baliga N."/>
            <person name="Dupuy B."/>
            <person name="Bry L."/>
        </authorList>
    </citation>
    <scope>NUCLEOTIDE SEQUENCE [LARGE SCALE GENOMIC DNA]</scope>
    <source>
        <strain evidence="2 3">DSM 599</strain>
    </source>
</reference>
<name>A0ABS7KUU6_CLOSR</name>
<keyword evidence="1" id="KW-0812">Transmembrane</keyword>
<dbReference type="Proteomes" id="UP001299068">
    <property type="component" value="Unassembled WGS sequence"/>
</dbReference>
<sequence length="59" mass="6862">MKLEAKYLNDILLLVWAVLFITIPLLVNNEKKVIWQIIITAIMLALSLIIENFKKHESV</sequence>
<comment type="caution">
    <text evidence="2">The sequence shown here is derived from an EMBL/GenBank/DDBJ whole genome shotgun (WGS) entry which is preliminary data.</text>
</comment>
<proteinExistence type="predicted"/>
<protein>
    <submittedName>
        <fullName evidence="2">Uncharacterized protein</fullName>
    </submittedName>
</protein>
<evidence type="ECO:0000313" key="2">
    <source>
        <dbReference type="EMBL" id="MBY0754589.1"/>
    </source>
</evidence>
<gene>
    <name evidence="2" type="ORF">K5V21_03870</name>
</gene>
<dbReference type="EMBL" id="JAIKTU010000003">
    <property type="protein sequence ID" value="MBY0754589.1"/>
    <property type="molecule type" value="Genomic_DNA"/>
</dbReference>